<protein>
    <recommendedName>
        <fullName evidence="3">Prophage protein</fullName>
    </recommendedName>
</protein>
<proteinExistence type="predicted"/>
<sequence length="117" mass="12990">MTQETAKERIYREALDGINNLAIDVAMDFEETGIGSVDCGKIMDIVNKAFFAEANQQPSTTDELSVERLQEQLNTAKKYIEHLIGTIKHDGHLGTIQTDWILPDLEKILAAIGGDDE</sequence>
<gene>
    <name evidence="1" type="ORF">FNJ53_06255</name>
</gene>
<evidence type="ECO:0000313" key="1">
    <source>
        <dbReference type="EMBL" id="TRW73847.1"/>
    </source>
</evidence>
<comment type="caution">
    <text evidence="1">The sequence shown here is derived from an EMBL/GenBank/DDBJ whole genome shotgun (WGS) entry which is preliminary data.</text>
</comment>
<name>A0A552Z325_9LACT</name>
<reference evidence="1 2" key="1">
    <citation type="submission" date="2019-07" db="EMBL/GenBank/DDBJ databases">
        <title>Draft genome of 7 Lactococcus lactis strains isolated from an artisanal cheese production.</title>
        <authorList>
            <person name="Biolcati F."/>
            <person name="Bottero M.T."/>
            <person name="Dalmasso A."/>
            <person name="Mcauliffe O."/>
        </authorList>
    </citation>
    <scope>NUCLEOTIDE SEQUENCE [LARGE SCALE GENOMIC DNA]</scope>
    <source>
        <strain evidence="1 2">MRS45.2</strain>
    </source>
</reference>
<evidence type="ECO:0000313" key="2">
    <source>
        <dbReference type="Proteomes" id="UP000317167"/>
    </source>
</evidence>
<organism evidence="1 2">
    <name type="scientific">Lactococcus lactis</name>
    <dbReference type="NCBI Taxonomy" id="1358"/>
    <lineage>
        <taxon>Bacteria</taxon>
        <taxon>Bacillati</taxon>
        <taxon>Bacillota</taxon>
        <taxon>Bacilli</taxon>
        <taxon>Lactobacillales</taxon>
        <taxon>Streptococcaceae</taxon>
        <taxon>Lactococcus</taxon>
    </lineage>
</organism>
<dbReference type="EMBL" id="VJWV01000004">
    <property type="protein sequence ID" value="TRW73847.1"/>
    <property type="molecule type" value="Genomic_DNA"/>
</dbReference>
<accession>A0A552Z325</accession>
<dbReference type="Proteomes" id="UP000317167">
    <property type="component" value="Unassembled WGS sequence"/>
</dbReference>
<evidence type="ECO:0008006" key="3">
    <source>
        <dbReference type="Google" id="ProtNLM"/>
    </source>
</evidence>
<dbReference type="AlphaFoldDB" id="A0A552Z325"/>